<dbReference type="InterPro" id="IPR000415">
    <property type="entry name" value="Nitroreductase-like"/>
</dbReference>
<evidence type="ECO:0000259" key="1">
    <source>
        <dbReference type="Pfam" id="PF00881"/>
    </source>
</evidence>
<reference evidence="2" key="1">
    <citation type="submission" date="2023-03" db="EMBL/GenBank/DDBJ databases">
        <title>Multiphase analysis and comparison of six strains from genera Psychromarinibacter, Lutimaribacter, and Maritimibacter, including a novel species: Psychromarinibacter sediminicola sp. nov.</title>
        <authorList>
            <person name="Wang Y.-H."/>
            <person name="Ye M.-Q."/>
            <person name="Du Z.-J."/>
        </authorList>
    </citation>
    <scope>NUCLEOTIDE SEQUENCE</scope>
    <source>
        <strain evidence="2">C21-152</strain>
    </source>
</reference>
<evidence type="ECO:0000313" key="3">
    <source>
        <dbReference type="Proteomes" id="UP001220964"/>
    </source>
</evidence>
<dbReference type="CDD" id="cd02142">
    <property type="entry name" value="McbC_SagB-like_oxidoreductase"/>
    <property type="match status" value="1"/>
</dbReference>
<dbReference type="InterPro" id="IPR020051">
    <property type="entry name" value="SagB-type_dehydrogenase"/>
</dbReference>
<dbReference type="RefSeq" id="WP_275568688.1">
    <property type="nucleotide sequence ID" value="NZ_JARGYC010000054.1"/>
</dbReference>
<dbReference type="NCBIfam" id="TIGR03605">
    <property type="entry name" value="antibiot_sagB"/>
    <property type="match status" value="1"/>
</dbReference>
<gene>
    <name evidence="2" type="ORF">P1J78_17615</name>
</gene>
<dbReference type="Proteomes" id="UP001220964">
    <property type="component" value="Unassembled WGS sequence"/>
</dbReference>
<keyword evidence="3" id="KW-1185">Reference proteome</keyword>
<sequence>MTQESHDTAARGRLRQMSVYFNGYKPVALWKTSTSFRSTSLKYRTQSDHPEQGPAEEFLVASRFRRSAPEAETSIQSYFTDATVEMLSLAGAEPADPGAEVPLPAGTPLDMALGEALAQRRSRRLFTGDPVEAADLACLLRAAQGITAEADVGLQAGGTATLAFRTTPSGGGLYPVDLFLGTLNVTGQARGVYRYNPVRDVLCREGDGDLLESVTGAFGVPEELLSLSQAGAVLLFAARPWRSMRKYGSRGLRFVFHEIGAMTENIHLAAAALGLGTVDCASYFDAEMDRALGLDGVYRTVLHTLVLGVPAE</sequence>
<dbReference type="InterPro" id="IPR052544">
    <property type="entry name" value="Bacteriocin_Proc_Enz"/>
</dbReference>
<accession>A0AAE3TBD2</accession>
<proteinExistence type="predicted"/>
<dbReference type="GO" id="GO:0016491">
    <property type="term" value="F:oxidoreductase activity"/>
    <property type="evidence" value="ECO:0007669"/>
    <property type="project" value="InterPro"/>
</dbReference>
<dbReference type="PANTHER" id="PTHR43745:SF2">
    <property type="entry name" value="NITROREDUCTASE MJ1384-RELATED"/>
    <property type="match status" value="1"/>
</dbReference>
<dbReference type="Pfam" id="PF00881">
    <property type="entry name" value="Nitroreductase"/>
    <property type="match status" value="1"/>
</dbReference>
<name>A0AAE3TBD2_9RHOB</name>
<dbReference type="EMBL" id="JARGYC010000054">
    <property type="protein sequence ID" value="MDF0602560.1"/>
    <property type="molecule type" value="Genomic_DNA"/>
</dbReference>
<dbReference type="InterPro" id="IPR029479">
    <property type="entry name" value="Nitroreductase"/>
</dbReference>
<feature type="domain" description="Nitroreductase" evidence="1">
    <location>
        <begin position="117"/>
        <end position="303"/>
    </location>
</feature>
<protein>
    <submittedName>
        <fullName evidence="2">SagB/ThcOx family dehydrogenase</fullName>
    </submittedName>
</protein>
<dbReference type="PANTHER" id="PTHR43745">
    <property type="entry name" value="NITROREDUCTASE MJ1384-RELATED"/>
    <property type="match status" value="1"/>
</dbReference>
<dbReference type="AlphaFoldDB" id="A0AAE3TBD2"/>
<dbReference type="SUPFAM" id="SSF55469">
    <property type="entry name" value="FMN-dependent nitroreductase-like"/>
    <property type="match status" value="1"/>
</dbReference>
<comment type="caution">
    <text evidence="2">The sequence shown here is derived from an EMBL/GenBank/DDBJ whole genome shotgun (WGS) entry which is preliminary data.</text>
</comment>
<dbReference type="Gene3D" id="3.40.109.10">
    <property type="entry name" value="NADH Oxidase"/>
    <property type="match status" value="1"/>
</dbReference>
<organism evidence="2 3">
    <name type="scientific">Psychromarinibacter sediminicola</name>
    <dbReference type="NCBI Taxonomy" id="3033385"/>
    <lineage>
        <taxon>Bacteria</taxon>
        <taxon>Pseudomonadati</taxon>
        <taxon>Pseudomonadota</taxon>
        <taxon>Alphaproteobacteria</taxon>
        <taxon>Rhodobacterales</taxon>
        <taxon>Paracoccaceae</taxon>
        <taxon>Psychromarinibacter</taxon>
    </lineage>
</organism>
<evidence type="ECO:0000313" key="2">
    <source>
        <dbReference type="EMBL" id="MDF0602560.1"/>
    </source>
</evidence>